<evidence type="ECO:0000313" key="1">
    <source>
        <dbReference type="EMBL" id="KER22192.1"/>
    </source>
</evidence>
<accession>A0A074Z9G3</accession>
<dbReference type="GeneID" id="20329083"/>
<protein>
    <submittedName>
        <fullName evidence="1">Uncharacterized protein</fullName>
    </submittedName>
</protein>
<dbReference type="OrthoDB" id="269496at2759"/>
<sequence length="128" mass="14756">MVVRSEAFVLNIAVFIRMGTSCQNNPMWLKREFTDRKVRGSNPTSASRLFLSRLWQPDSIPALVLSSGDIAARHRKGVTAERRFHFFGIQYIMIMSPIKSELERYVKQYRSIQCFEAASVFLSMLMTS</sequence>
<keyword evidence="2" id="KW-1185">Reference proteome</keyword>
<evidence type="ECO:0000313" key="2">
    <source>
        <dbReference type="Proteomes" id="UP000054324"/>
    </source>
</evidence>
<gene>
    <name evidence="1" type="ORF">T265_14917</name>
</gene>
<dbReference type="AlphaFoldDB" id="A0A074Z9G3"/>
<dbReference type="CTD" id="20329083"/>
<reference evidence="1 2" key="1">
    <citation type="submission" date="2013-11" db="EMBL/GenBank/DDBJ databases">
        <title>Opisthorchis viverrini - life in the bile duct.</title>
        <authorList>
            <person name="Young N.D."/>
            <person name="Nagarajan N."/>
            <person name="Lin S.J."/>
            <person name="Korhonen P.K."/>
            <person name="Jex A.R."/>
            <person name="Hall R.S."/>
            <person name="Safavi-Hemami H."/>
            <person name="Kaewkong W."/>
            <person name="Bertrand D."/>
            <person name="Gao S."/>
            <person name="Seet Q."/>
            <person name="Wongkham S."/>
            <person name="Teh B.T."/>
            <person name="Wongkham C."/>
            <person name="Intapan P.M."/>
            <person name="Maleewong W."/>
            <person name="Yang X."/>
            <person name="Hu M."/>
            <person name="Wang Z."/>
            <person name="Hofmann A."/>
            <person name="Sternberg P.W."/>
            <person name="Tan P."/>
            <person name="Wang J."/>
            <person name="Gasser R.B."/>
        </authorList>
    </citation>
    <scope>NUCLEOTIDE SEQUENCE [LARGE SCALE GENOMIC DNA]</scope>
</reference>
<feature type="non-terminal residue" evidence="1">
    <location>
        <position position="128"/>
    </location>
</feature>
<dbReference type="Proteomes" id="UP000054324">
    <property type="component" value="Unassembled WGS sequence"/>
</dbReference>
<name>A0A074Z9G3_OPIVI</name>
<dbReference type="RefSeq" id="XP_009174049.1">
    <property type="nucleotide sequence ID" value="XM_009175785.1"/>
</dbReference>
<organism evidence="1 2">
    <name type="scientific">Opisthorchis viverrini</name>
    <name type="common">Southeast Asian liver fluke</name>
    <dbReference type="NCBI Taxonomy" id="6198"/>
    <lineage>
        <taxon>Eukaryota</taxon>
        <taxon>Metazoa</taxon>
        <taxon>Spiralia</taxon>
        <taxon>Lophotrochozoa</taxon>
        <taxon>Platyhelminthes</taxon>
        <taxon>Trematoda</taxon>
        <taxon>Digenea</taxon>
        <taxon>Opisthorchiida</taxon>
        <taxon>Opisthorchiata</taxon>
        <taxon>Opisthorchiidae</taxon>
        <taxon>Opisthorchis</taxon>
    </lineage>
</organism>
<dbReference type="EMBL" id="KL596912">
    <property type="protein sequence ID" value="KER22192.1"/>
    <property type="molecule type" value="Genomic_DNA"/>
</dbReference>
<proteinExistence type="predicted"/>
<dbReference type="KEGG" id="ovi:T265_14917"/>